<organism evidence="2 3">
    <name type="scientific">Odoribacter splanchnicus</name>
    <dbReference type="NCBI Taxonomy" id="28118"/>
    <lineage>
        <taxon>Bacteria</taxon>
        <taxon>Pseudomonadati</taxon>
        <taxon>Bacteroidota</taxon>
        <taxon>Bacteroidia</taxon>
        <taxon>Bacteroidales</taxon>
        <taxon>Odoribacteraceae</taxon>
        <taxon>Odoribacter</taxon>
    </lineage>
</organism>
<dbReference type="Proteomes" id="UP000283426">
    <property type="component" value="Unassembled WGS sequence"/>
</dbReference>
<dbReference type="PROSITE" id="PS51257">
    <property type="entry name" value="PROKAR_LIPOPROTEIN"/>
    <property type="match status" value="1"/>
</dbReference>
<dbReference type="CDD" id="cd09083">
    <property type="entry name" value="EEP-1"/>
    <property type="match status" value="1"/>
</dbReference>
<comment type="caution">
    <text evidence="2">The sequence shown here is derived from an EMBL/GenBank/DDBJ whole genome shotgun (WGS) entry which is preliminary data.</text>
</comment>
<gene>
    <name evidence="2" type="ORF">DWW24_10165</name>
</gene>
<dbReference type="InterPro" id="IPR036691">
    <property type="entry name" value="Endo/exonu/phosph_ase_sf"/>
</dbReference>
<reference evidence="2 3" key="1">
    <citation type="submission" date="2018-08" db="EMBL/GenBank/DDBJ databases">
        <title>A genome reference for cultivated species of the human gut microbiota.</title>
        <authorList>
            <person name="Zou Y."/>
            <person name="Xue W."/>
            <person name="Luo G."/>
        </authorList>
    </citation>
    <scope>NUCLEOTIDE SEQUENCE [LARGE SCALE GENOMIC DNA]</scope>
    <source>
        <strain evidence="2 3">AF14-6AC</strain>
    </source>
</reference>
<sequence>MKNLFSTLILSLLALGCTQQQPESLRLATFNIRYDNSGDGPNSWPHRKDSICAFIHRVDPDIIDMQEVLHHQLEVLKTGLPEYTVVGVGREDGKTAGEYAPIFFKQAKYTLLDQNTFWLCEKPDSVGMVGWDAALTRIATWAKLQDKKTGQILMVVNTHFDHIGTEARRNSALLIIEKIKEIVGTSPAILTGDFNVSEDWDAYKTITNNEFILKDAHKVAGKRTGVDFTYHNFGKIPAEKCEKIDFIFVTPQIRVISSYIPFSQLNDTLFLSDHNPEIVELEIEKS</sequence>
<dbReference type="SUPFAM" id="SSF56219">
    <property type="entry name" value="DNase I-like"/>
    <property type="match status" value="1"/>
</dbReference>
<keyword evidence="2" id="KW-0540">Nuclease</keyword>
<dbReference type="AlphaFoldDB" id="A0A412WFN0"/>
<dbReference type="EMBL" id="QRYW01000020">
    <property type="protein sequence ID" value="RGV26006.1"/>
    <property type="molecule type" value="Genomic_DNA"/>
</dbReference>
<proteinExistence type="predicted"/>
<name>A0A412WFN0_9BACT</name>
<evidence type="ECO:0000313" key="3">
    <source>
        <dbReference type="Proteomes" id="UP000283426"/>
    </source>
</evidence>
<dbReference type="Gene3D" id="3.60.10.10">
    <property type="entry name" value="Endonuclease/exonuclease/phosphatase"/>
    <property type="match status" value="1"/>
</dbReference>
<dbReference type="InterPro" id="IPR005135">
    <property type="entry name" value="Endo/exonuclease/phosphatase"/>
</dbReference>
<dbReference type="RefSeq" id="WP_118108083.1">
    <property type="nucleotide sequence ID" value="NZ_QRYW01000020.1"/>
</dbReference>
<dbReference type="PANTHER" id="PTHR12121">
    <property type="entry name" value="CARBON CATABOLITE REPRESSOR PROTEIN 4"/>
    <property type="match status" value="1"/>
</dbReference>
<dbReference type="GO" id="GO:0000175">
    <property type="term" value="F:3'-5'-RNA exonuclease activity"/>
    <property type="evidence" value="ECO:0007669"/>
    <property type="project" value="TreeGrafter"/>
</dbReference>
<accession>A0A412WFN0</accession>
<protein>
    <submittedName>
        <fullName evidence="2">Endonuclease</fullName>
    </submittedName>
</protein>
<dbReference type="Pfam" id="PF03372">
    <property type="entry name" value="Exo_endo_phos"/>
    <property type="match status" value="1"/>
</dbReference>
<dbReference type="GO" id="GO:0004519">
    <property type="term" value="F:endonuclease activity"/>
    <property type="evidence" value="ECO:0007669"/>
    <property type="project" value="UniProtKB-KW"/>
</dbReference>
<dbReference type="InterPro" id="IPR050410">
    <property type="entry name" value="CCR4/nocturin_mRNA_transcr"/>
</dbReference>
<keyword evidence="2" id="KW-0255">Endonuclease</keyword>
<evidence type="ECO:0000259" key="1">
    <source>
        <dbReference type="Pfam" id="PF03372"/>
    </source>
</evidence>
<feature type="domain" description="Endonuclease/exonuclease/phosphatase" evidence="1">
    <location>
        <begin position="28"/>
        <end position="274"/>
    </location>
</feature>
<evidence type="ECO:0000313" key="2">
    <source>
        <dbReference type="EMBL" id="RGV26006.1"/>
    </source>
</evidence>
<dbReference type="PANTHER" id="PTHR12121:SF36">
    <property type="entry name" value="ENDONUCLEASE_EXONUCLEASE_PHOSPHATASE DOMAIN-CONTAINING PROTEIN"/>
    <property type="match status" value="1"/>
</dbReference>
<keyword evidence="2" id="KW-0378">Hydrolase</keyword>